<dbReference type="InterPro" id="IPR000847">
    <property type="entry name" value="LysR_HTH_N"/>
</dbReference>
<dbReference type="InterPro" id="IPR036390">
    <property type="entry name" value="WH_DNA-bd_sf"/>
</dbReference>
<dbReference type="GO" id="GO:0003700">
    <property type="term" value="F:DNA-binding transcription factor activity"/>
    <property type="evidence" value="ECO:0007669"/>
    <property type="project" value="InterPro"/>
</dbReference>
<dbReference type="GO" id="GO:0003887">
    <property type="term" value="F:DNA-directed DNA polymerase activity"/>
    <property type="evidence" value="ECO:0007669"/>
    <property type="project" value="UniProtKB-EC"/>
</dbReference>
<comment type="caution">
    <text evidence="6">The sequence shown here is derived from an EMBL/GenBank/DDBJ whole genome shotgun (WGS) entry which is preliminary data.</text>
</comment>
<keyword evidence="3" id="KW-0238">DNA-binding</keyword>
<evidence type="ECO:0000256" key="3">
    <source>
        <dbReference type="ARBA" id="ARBA00023125"/>
    </source>
</evidence>
<reference evidence="6" key="1">
    <citation type="submission" date="2013-03" db="EMBL/GenBank/DDBJ databases">
        <title>Genome Sequence of the Profundibacterium mesophilum strain KAUST100406-0324T from Red Sea, a novel genus in the family Rhodobacteraceae.</title>
        <authorList>
            <person name="Essack M."/>
            <person name="Alam I."/>
            <person name="Lafi F."/>
            <person name="Alawi W."/>
            <person name="Kamanu F."/>
            <person name="Al-Suwailem A."/>
            <person name="Lee O.O."/>
            <person name="Xu Y."/>
            <person name="Bajic V."/>
            <person name="Qian P.-Y."/>
            <person name="Archer J."/>
        </authorList>
    </citation>
    <scope>NUCLEOTIDE SEQUENCE</scope>
    <source>
        <strain evidence="6">KAUST100406-0324</strain>
    </source>
</reference>
<dbReference type="GO" id="GO:0003677">
    <property type="term" value="F:DNA binding"/>
    <property type="evidence" value="ECO:0007669"/>
    <property type="project" value="UniProtKB-KW"/>
</dbReference>
<dbReference type="PANTHER" id="PTHR30537:SF5">
    <property type="entry name" value="HTH-TYPE TRANSCRIPTIONAL ACTIVATOR TTDR-RELATED"/>
    <property type="match status" value="1"/>
</dbReference>
<feature type="domain" description="HTH lysR-type" evidence="5">
    <location>
        <begin position="1"/>
        <end position="59"/>
    </location>
</feature>
<dbReference type="RefSeq" id="WP_159965154.1">
    <property type="nucleotide sequence ID" value="NZ_APKE01000019.1"/>
</dbReference>
<dbReference type="OrthoDB" id="9813056at2"/>
<dbReference type="SUPFAM" id="SSF53850">
    <property type="entry name" value="Periplasmic binding protein-like II"/>
    <property type="match status" value="1"/>
</dbReference>
<keyword evidence="7" id="KW-1185">Reference proteome</keyword>
<dbReference type="Gene3D" id="1.10.10.10">
    <property type="entry name" value="Winged helix-like DNA-binding domain superfamily/Winged helix DNA-binding domain"/>
    <property type="match status" value="1"/>
</dbReference>
<keyword evidence="4" id="KW-0804">Transcription</keyword>
<keyword evidence="6" id="KW-0808">Transferase</keyword>
<dbReference type="InterPro" id="IPR005119">
    <property type="entry name" value="LysR_subst-bd"/>
</dbReference>
<evidence type="ECO:0000256" key="4">
    <source>
        <dbReference type="ARBA" id="ARBA00023163"/>
    </source>
</evidence>
<dbReference type="InterPro" id="IPR036388">
    <property type="entry name" value="WH-like_DNA-bd_sf"/>
</dbReference>
<dbReference type="Pfam" id="PF03466">
    <property type="entry name" value="LysR_substrate"/>
    <property type="match status" value="1"/>
</dbReference>
<dbReference type="SUPFAM" id="SSF46785">
    <property type="entry name" value="Winged helix' DNA-binding domain"/>
    <property type="match status" value="1"/>
</dbReference>
<evidence type="ECO:0000313" key="7">
    <source>
        <dbReference type="Proteomes" id="UP000698242"/>
    </source>
</evidence>
<dbReference type="PROSITE" id="PS50931">
    <property type="entry name" value="HTH_LYSR"/>
    <property type="match status" value="1"/>
</dbReference>
<protein>
    <submittedName>
        <fullName evidence="6">DNA polymerase III subunit beta</fullName>
        <ecNumber evidence="6">2.7.7.7</ecNumber>
    </submittedName>
</protein>
<dbReference type="EMBL" id="APKE01000019">
    <property type="protein sequence ID" value="KAF0676042.1"/>
    <property type="molecule type" value="Genomic_DNA"/>
</dbReference>
<comment type="similarity">
    <text evidence="1">Belongs to the LysR transcriptional regulatory family.</text>
</comment>
<dbReference type="PANTHER" id="PTHR30537">
    <property type="entry name" value="HTH-TYPE TRANSCRIPTIONAL REGULATOR"/>
    <property type="match status" value="1"/>
</dbReference>
<evidence type="ECO:0000313" key="6">
    <source>
        <dbReference type="EMBL" id="KAF0676042.1"/>
    </source>
</evidence>
<dbReference type="Gene3D" id="3.40.190.290">
    <property type="match status" value="1"/>
</dbReference>
<evidence type="ECO:0000256" key="2">
    <source>
        <dbReference type="ARBA" id="ARBA00023015"/>
    </source>
</evidence>
<keyword evidence="6" id="KW-0548">Nucleotidyltransferase</keyword>
<gene>
    <name evidence="6" type="ORF">PMES_01606</name>
</gene>
<keyword evidence="2" id="KW-0805">Transcription regulation</keyword>
<name>A0A921NQ48_9RHOB</name>
<dbReference type="InterPro" id="IPR058163">
    <property type="entry name" value="LysR-type_TF_proteobact-type"/>
</dbReference>
<evidence type="ECO:0000256" key="1">
    <source>
        <dbReference type="ARBA" id="ARBA00009437"/>
    </source>
</evidence>
<proteinExistence type="inferred from homology"/>
<dbReference type="AlphaFoldDB" id="A0A921NQ48"/>
<sequence>MSYLDNVRTFVRVYELGNMSAAARDQHISPAVASSRVAQLEAHLGVRLFERTTRSLSATDQGRLFYEGACRILGSVEAAEAAISEVTTSPRGILHVAASSGLGRRLIAPHVPQFSELYPLIELRLRLSDRRLDFAAEGLDIAFMLGDPEEDGQRIKRIAECPRLLCASPSYIARAGMPGTGADLEKDAHSCLTLRSSGSPECHWNLRTSTGPRRFAVKGRFESDDGDVLTDWALAGHGITLKPAFEVAPYISSGELVVVAEQTPPVPTALFFQQSHRQHPDPKLRLFLDFMTPRLLAAIAPSP</sequence>
<dbReference type="EC" id="2.7.7.7" evidence="6"/>
<organism evidence="6 7">
    <name type="scientific">Profundibacterium mesophilum KAUST100406-0324</name>
    <dbReference type="NCBI Taxonomy" id="1037889"/>
    <lineage>
        <taxon>Bacteria</taxon>
        <taxon>Pseudomonadati</taxon>
        <taxon>Pseudomonadota</taxon>
        <taxon>Alphaproteobacteria</taxon>
        <taxon>Rhodobacterales</taxon>
        <taxon>Roseobacteraceae</taxon>
        <taxon>Profundibacterium</taxon>
    </lineage>
</organism>
<dbReference type="FunFam" id="1.10.10.10:FF:000001">
    <property type="entry name" value="LysR family transcriptional regulator"/>
    <property type="match status" value="1"/>
</dbReference>
<dbReference type="Pfam" id="PF00126">
    <property type="entry name" value="HTH_1"/>
    <property type="match status" value="1"/>
</dbReference>
<dbReference type="Proteomes" id="UP000698242">
    <property type="component" value="Unassembled WGS sequence"/>
</dbReference>
<dbReference type="CDD" id="cd08422">
    <property type="entry name" value="PBP2_CrgA_like"/>
    <property type="match status" value="1"/>
</dbReference>
<evidence type="ECO:0000259" key="5">
    <source>
        <dbReference type="PROSITE" id="PS50931"/>
    </source>
</evidence>
<accession>A0A921NQ48</accession>